<evidence type="ECO:0008006" key="3">
    <source>
        <dbReference type="Google" id="ProtNLM"/>
    </source>
</evidence>
<gene>
    <name evidence="1" type="ORF">WKI68_02125</name>
</gene>
<accession>A0ABU8TZY8</accession>
<dbReference type="EMBL" id="JBBKAM010000002">
    <property type="protein sequence ID" value="MEJ8640553.1"/>
    <property type="molecule type" value="Genomic_DNA"/>
</dbReference>
<evidence type="ECO:0000313" key="2">
    <source>
        <dbReference type="Proteomes" id="UP001382904"/>
    </source>
</evidence>
<evidence type="ECO:0000313" key="1">
    <source>
        <dbReference type="EMBL" id="MEJ8640553.1"/>
    </source>
</evidence>
<dbReference type="Proteomes" id="UP001382904">
    <property type="component" value="Unassembled WGS sequence"/>
</dbReference>
<reference evidence="1 2" key="1">
    <citation type="submission" date="2024-03" db="EMBL/GenBank/DDBJ databases">
        <title>Novel Streptomyces species of biotechnological and ecological value are a feature of Machair soil.</title>
        <authorList>
            <person name="Prole J.R."/>
            <person name="Goodfellow M."/>
            <person name="Allenby N."/>
            <person name="Ward A.C."/>
        </authorList>
    </citation>
    <scope>NUCLEOTIDE SEQUENCE [LARGE SCALE GENOMIC DNA]</scope>
    <source>
        <strain evidence="1 2">MS1.HAVA.3</strain>
    </source>
</reference>
<protein>
    <recommendedName>
        <fullName evidence="3">CHAT domain-containing protein</fullName>
    </recommendedName>
</protein>
<sequence>MTDDVFETGEVLVSRMCFQEVLLTACSTSLRVTSDHSGGHGALAGPTPRTPRPLELAGDVANALVHAFHEAGAAFVLASPSRVWSRLAIHHSFEWIVHRCRGSAPLEAARRAAVALLDADDSAEQTDKWAGITAYGAR</sequence>
<name>A0ABU8TZY8_9ACTN</name>
<keyword evidence="2" id="KW-1185">Reference proteome</keyword>
<proteinExistence type="predicted"/>
<organism evidence="1 2">
    <name type="scientific">Streptomyces caledonius</name>
    <dbReference type="NCBI Taxonomy" id="3134107"/>
    <lineage>
        <taxon>Bacteria</taxon>
        <taxon>Bacillati</taxon>
        <taxon>Actinomycetota</taxon>
        <taxon>Actinomycetes</taxon>
        <taxon>Kitasatosporales</taxon>
        <taxon>Streptomycetaceae</taxon>
        <taxon>Streptomyces</taxon>
    </lineage>
</organism>
<comment type="caution">
    <text evidence="1">The sequence shown here is derived from an EMBL/GenBank/DDBJ whole genome shotgun (WGS) entry which is preliminary data.</text>
</comment>